<evidence type="ECO:0000313" key="3">
    <source>
        <dbReference type="Proteomes" id="UP000575898"/>
    </source>
</evidence>
<gene>
    <name evidence="2" type="ORF">HNQ59_001067</name>
</gene>
<dbReference type="AlphaFoldDB" id="A0A840MLM7"/>
<proteinExistence type="predicted"/>
<dbReference type="RefSeq" id="WP_184036151.1">
    <property type="nucleotide sequence ID" value="NZ_JACHHY010000005.1"/>
</dbReference>
<sequence length="78" mass="8569">MSDSQINEFDVPYGTPAMDALDVPPHHDGRPMKKVVLTCPECGDKGIWIESPDTELKFGDAATECDVCGLGWEDEDDK</sequence>
<evidence type="ECO:0000313" key="2">
    <source>
        <dbReference type="EMBL" id="MBB5017797.1"/>
    </source>
</evidence>
<name>A0A840MLM7_9PROT</name>
<evidence type="ECO:0000256" key="1">
    <source>
        <dbReference type="SAM" id="MobiDB-lite"/>
    </source>
</evidence>
<dbReference type="Proteomes" id="UP000575898">
    <property type="component" value="Unassembled WGS sequence"/>
</dbReference>
<keyword evidence="3" id="KW-1185">Reference proteome</keyword>
<dbReference type="EMBL" id="JACHHY010000005">
    <property type="protein sequence ID" value="MBB5017797.1"/>
    <property type="molecule type" value="Genomic_DNA"/>
</dbReference>
<organism evidence="2 3">
    <name type="scientific">Chitinivorax tropicus</name>
    <dbReference type="NCBI Taxonomy" id="714531"/>
    <lineage>
        <taxon>Bacteria</taxon>
        <taxon>Pseudomonadati</taxon>
        <taxon>Pseudomonadota</taxon>
        <taxon>Betaproteobacteria</taxon>
        <taxon>Chitinivorax</taxon>
    </lineage>
</organism>
<comment type="caution">
    <text evidence="2">The sequence shown here is derived from an EMBL/GenBank/DDBJ whole genome shotgun (WGS) entry which is preliminary data.</text>
</comment>
<protein>
    <submittedName>
        <fullName evidence="2">Putative RNA-binding Zn-ribbon protein involved in translation (DUF1610 family)</fullName>
    </submittedName>
</protein>
<accession>A0A840MLM7</accession>
<feature type="region of interest" description="Disordered" evidence="1">
    <location>
        <begin position="1"/>
        <end position="26"/>
    </location>
</feature>
<reference evidence="2 3" key="1">
    <citation type="submission" date="2020-08" db="EMBL/GenBank/DDBJ databases">
        <title>Genomic Encyclopedia of Type Strains, Phase IV (KMG-IV): sequencing the most valuable type-strain genomes for metagenomic binning, comparative biology and taxonomic classification.</title>
        <authorList>
            <person name="Goeker M."/>
        </authorList>
    </citation>
    <scope>NUCLEOTIDE SEQUENCE [LARGE SCALE GENOMIC DNA]</scope>
    <source>
        <strain evidence="2 3">DSM 27165</strain>
    </source>
</reference>